<reference evidence="4 5" key="1">
    <citation type="submission" date="2019-07" db="EMBL/GenBank/DDBJ databases">
        <authorList>
            <person name="Park Y.J."/>
            <person name="Jeong S.E."/>
            <person name="Jung H.S."/>
        </authorList>
    </citation>
    <scope>NUCLEOTIDE SEQUENCE [LARGE SCALE GENOMIC DNA]</scope>
    <source>
        <strain evidence="5">P16(2019)</strain>
    </source>
</reference>
<feature type="region of interest" description="Disordered" evidence="2">
    <location>
        <begin position="47"/>
        <end position="85"/>
    </location>
</feature>
<protein>
    <submittedName>
        <fullName evidence="4">DUF4352 domain-containing protein</fullName>
    </submittedName>
</protein>
<keyword evidence="1" id="KW-0732">Signal</keyword>
<evidence type="ECO:0000256" key="2">
    <source>
        <dbReference type="SAM" id="MobiDB-lite"/>
    </source>
</evidence>
<proteinExistence type="predicted"/>
<name>A0A554A1A9_9BACI</name>
<accession>A0A554A1A9</accession>
<dbReference type="Pfam" id="PF11611">
    <property type="entry name" value="DUF4352"/>
    <property type="match status" value="1"/>
</dbReference>
<dbReference type="Proteomes" id="UP000318521">
    <property type="component" value="Unassembled WGS sequence"/>
</dbReference>
<keyword evidence="5" id="KW-1185">Reference proteome</keyword>
<evidence type="ECO:0000256" key="1">
    <source>
        <dbReference type="ARBA" id="ARBA00022729"/>
    </source>
</evidence>
<organism evidence="4 5">
    <name type="scientific">Alkalicoccobacillus porphyridii</name>
    <dbReference type="NCBI Taxonomy" id="2597270"/>
    <lineage>
        <taxon>Bacteria</taxon>
        <taxon>Bacillati</taxon>
        <taxon>Bacillota</taxon>
        <taxon>Bacilli</taxon>
        <taxon>Bacillales</taxon>
        <taxon>Bacillaceae</taxon>
        <taxon>Alkalicoccobacillus</taxon>
    </lineage>
</organism>
<evidence type="ECO:0000259" key="3">
    <source>
        <dbReference type="Pfam" id="PF11611"/>
    </source>
</evidence>
<dbReference type="Gene3D" id="2.60.40.1240">
    <property type="match status" value="1"/>
</dbReference>
<dbReference type="EMBL" id="VLXZ01000003">
    <property type="protein sequence ID" value="TSB47482.1"/>
    <property type="molecule type" value="Genomic_DNA"/>
</dbReference>
<dbReference type="OrthoDB" id="2937049at2"/>
<dbReference type="InterPro" id="IPR029051">
    <property type="entry name" value="DUF4352"/>
</dbReference>
<evidence type="ECO:0000313" key="5">
    <source>
        <dbReference type="Proteomes" id="UP000318521"/>
    </source>
</evidence>
<feature type="domain" description="DUF4352" evidence="3">
    <location>
        <begin position="106"/>
        <end position="207"/>
    </location>
</feature>
<comment type="caution">
    <text evidence="4">The sequence shown here is derived from an EMBL/GenBank/DDBJ whole genome shotgun (WGS) entry which is preliminary data.</text>
</comment>
<sequence length="233" mass="25647">MVVLKVGNSTFKKQFIHTRRKREMKKYIVNSSVLLVSIGVLVACNSGETEDPVEEAPDQEVTGETMDGEEDDHSEADSNESDAMAEGNVEDQLDLKIGDTATIESTIGLYEITLHGVEVTQEVDGQLSELDEYMIAELTIRNIGEEPIDALDTIGNLELTDMPEGAGMTDSAEYFEEVNSFEGDINPNEEATAQALYYTYDADEYYVLVNEGLVGTGAVKNQITFTFEKSEAE</sequence>
<gene>
    <name evidence="4" type="ORF">FN960_07030</name>
</gene>
<evidence type="ECO:0000313" key="4">
    <source>
        <dbReference type="EMBL" id="TSB47482.1"/>
    </source>
</evidence>
<dbReference type="AlphaFoldDB" id="A0A554A1A9"/>
<feature type="compositionally biased region" description="Acidic residues" evidence="2">
    <location>
        <begin position="48"/>
        <end position="58"/>
    </location>
</feature>
<dbReference type="InterPro" id="IPR029050">
    <property type="entry name" value="Immunoprotect_excell_Ig-like"/>
</dbReference>
<feature type="compositionally biased region" description="Acidic residues" evidence="2">
    <location>
        <begin position="66"/>
        <end position="80"/>
    </location>
</feature>